<reference evidence="2" key="1">
    <citation type="submission" date="2021-01" db="EMBL/GenBank/DDBJ databases">
        <authorList>
            <person name="Corre E."/>
            <person name="Pelletier E."/>
            <person name="Niang G."/>
            <person name="Scheremetjew M."/>
            <person name="Finn R."/>
            <person name="Kale V."/>
            <person name="Holt S."/>
            <person name="Cochrane G."/>
            <person name="Meng A."/>
            <person name="Brown T."/>
            <person name="Cohen L."/>
        </authorList>
    </citation>
    <scope>NUCLEOTIDE SEQUENCE</scope>
    <source>
        <strain evidence="2">SAG 11-49</strain>
    </source>
</reference>
<accession>A0A7S0WKR7</accession>
<evidence type="ECO:0000313" key="2">
    <source>
        <dbReference type="EMBL" id="CAD8670803.1"/>
    </source>
</evidence>
<organism evidence="2">
    <name type="scientific">Chlamydomonas leiostraca</name>
    <dbReference type="NCBI Taxonomy" id="1034604"/>
    <lineage>
        <taxon>Eukaryota</taxon>
        <taxon>Viridiplantae</taxon>
        <taxon>Chlorophyta</taxon>
        <taxon>core chlorophytes</taxon>
        <taxon>Chlorophyceae</taxon>
        <taxon>CS clade</taxon>
        <taxon>Chlamydomonadales</taxon>
        <taxon>Chlamydomonadaceae</taxon>
        <taxon>Chlamydomonas</taxon>
    </lineage>
</organism>
<name>A0A7S0WKR7_9CHLO</name>
<dbReference type="AlphaFoldDB" id="A0A7S0WKR7"/>
<protein>
    <recommendedName>
        <fullName evidence="1">NmrA-like domain-containing protein</fullName>
    </recommendedName>
</protein>
<proteinExistence type="predicted"/>
<dbReference type="PANTHER" id="PTHR43162">
    <property type="match status" value="1"/>
</dbReference>
<dbReference type="Gene3D" id="3.40.50.720">
    <property type="entry name" value="NAD(P)-binding Rossmann-like Domain"/>
    <property type="match status" value="1"/>
</dbReference>
<dbReference type="InterPro" id="IPR008030">
    <property type="entry name" value="NmrA-like"/>
</dbReference>
<dbReference type="Pfam" id="PF05368">
    <property type="entry name" value="NmrA"/>
    <property type="match status" value="1"/>
</dbReference>
<sequence>MAQRTILVASATANTGSKVVQQLSALGGAVSVRALARNPDSDAARALGQLPHVTLVRGDFNDHASIKAALQGVHRAYLVSAPGEDAQYDREVGFIQAAEEAGVELVVRVSTASCLMSLDSPNVYARAHARVEQYISQHNSKVVDLNPNWFMSNLVWQAGEAAATGKITYPFTTEHAASGPKLAMIDPRDVAGAGVAVLTAEGEQLRALLAARRLEVHGPQPVTFQEQLDAISAVTGKPLAFNHIELDQWIAMLKSFGTPDIMAESTRETVSILSGAKPGPRPTVNETSPALAAIWKPKYTIADWAKDNAAAFAPKA</sequence>
<dbReference type="PANTHER" id="PTHR43162:SF1">
    <property type="entry name" value="PRESTALK A DIFFERENTIATION PROTEIN A"/>
    <property type="match status" value="1"/>
</dbReference>
<dbReference type="Gene3D" id="3.90.25.10">
    <property type="entry name" value="UDP-galactose 4-epimerase, domain 1"/>
    <property type="match status" value="1"/>
</dbReference>
<dbReference type="EMBL" id="HBFB01007691">
    <property type="protein sequence ID" value="CAD8670803.1"/>
    <property type="molecule type" value="Transcribed_RNA"/>
</dbReference>
<dbReference type="InterPro" id="IPR051604">
    <property type="entry name" value="Ergot_Alk_Oxidoreductase"/>
</dbReference>
<gene>
    <name evidence="2" type="ORF">CLEI1391_LOCUS4343</name>
</gene>
<dbReference type="SUPFAM" id="SSF51735">
    <property type="entry name" value="NAD(P)-binding Rossmann-fold domains"/>
    <property type="match status" value="1"/>
</dbReference>
<feature type="domain" description="NmrA-like" evidence="1">
    <location>
        <begin position="4"/>
        <end position="271"/>
    </location>
</feature>
<dbReference type="InterPro" id="IPR036291">
    <property type="entry name" value="NAD(P)-bd_dom_sf"/>
</dbReference>
<evidence type="ECO:0000259" key="1">
    <source>
        <dbReference type="Pfam" id="PF05368"/>
    </source>
</evidence>